<name>A0A669BEW2_ORENI</name>
<dbReference type="InterPro" id="IPR018110">
    <property type="entry name" value="Mandel_Rmase/mucon_lact_enz_CS"/>
</dbReference>
<keyword evidence="6" id="KW-0456">Lyase</keyword>
<dbReference type="PANTHER" id="PTHR13794">
    <property type="entry name" value="ENOLASE SUPERFAMILY, MANDELATE RACEMASE"/>
    <property type="match status" value="1"/>
</dbReference>
<keyword evidence="4" id="KW-0479">Metal-binding</keyword>
<evidence type="ECO:0000256" key="3">
    <source>
        <dbReference type="ARBA" id="ARBA00013142"/>
    </source>
</evidence>
<dbReference type="Gene3D" id="3.30.390.10">
    <property type="entry name" value="Enolase-like, N-terminal domain"/>
    <property type="match status" value="1"/>
</dbReference>
<feature type="transmembrane region" description="Helical" evidence="10">
    <location>
        <begin position="400"/>
        <end position="421"/>
    </location>
</feature>
<dbReference type="AlphaFoldDB" id="A0A669BEW2"/>
<comment type="catalytic activity">
    <reaction evidence="1">
        <text>L-fuconate = 2-dehydro-3-deoxy-L-fuconate + H2O</text>
        <dbReference type="Rhea" id="RHEA:22772"/>
        <dbReference type="ChEBI" id="CHEBI:15377"/>
        <dbReference type="ChEBI" id="CHEBI:21291"/>
        <dbReference type="ChEBI" id="CHEBI:37448"/>
        <dbReference type="EC" id="4.2.1.68"/>
    </reaction>
</comment>
<dbReference type="Ensembl" id="ENSONIT00000068087.1">
    <property type="protein sequence ID" value="ENSONIP00000033992.1"/>
    <property type="gene ID" value="ENSONIG00000006085.2"/>
</dbReference>
<keyword evidence="10" id="KW-0472">Membrane</keyword>
<dbReference type="InterPro" id="IPR013341">
    <property type="entry name" value="Mandelate_racemase_N_dom"/>
</dbReference>
<dbReference type="Pfam" id="PF13378">
    <property type="entry name" value="MR_MLE_C"/>
    <property type="match status" value="1"/>
</dbReference>
<evidence type="ECO:0000259" key="11">
    <source>
        <dbReference type="SMART" id="SM00922"/>
    </source>
</evidence>
<comment type="similarity">
    <text evidence="7">Belongs to the mandelate racemase/muconate lactonizing enzyme family. ENOSF1 subfamily.</text>
</comment>
<dbReference type="InterPro" id="IPR013342">
    <property type="entry name" value="Mandelate_racemase_C"/>
</dbReference>
<dbReference type="SUPFAM" id="SSF54826">
    <property type="entry name" value="Enolase N-terminal domain-like"/>
    <property type="match status" value="1"/>
</dbReference>
<dbReference type="InterPro" id="IPR029065">
    <property type="entry name" value="Enolase_C-like"/>
</dbReference>
<dbReference type="Proteomes" id="UP000005207">
    <property type="component" value="Linkage group LG9"/>
</dbReference>
<dbReference type="CDD" id="cd03324">
    <property type="entry name" value="rTSbeta_L-fuconate_dehydratase"/>
    <property type="match status" value="1"/>
</dbReference>
<dbReference type="InterPro" id="IPR036849">
    <property type="entry name" value="Enolase-like_C_sf"/>
</dbReference>
<keyword evidence="5" id="KW-0460">Magnesium</keyword>
<dbReference type="InterPro" id="IPR034610">
    <property type="entry name" value="L-fuconate_dehydratase"/>
</dbReference>
<evidence type="ECO:0000256" key="4">
    <source>
        <dbReference type="ARBA" id="ARBA00022723"/>
    </source>
</evidence>
<evidence type="ECO:0000256" key="10">
    <source>
        <dbReference type="SAM" id="Phobius"/>
    </source>
</evidence>
<evidence type="ECO:0000313" key="12">
    <source>
        <dbReference type="Ensembl" id="ENSONIP00000033992.1"/>
    </source>
</evidence>
<evidence type="ECO:0000256" key="9">
    <source>
        <dbReference type="ARBA" id="ARBA00078003"/>
    </source>
</evidence>
<reference evidence="12" key="3">
    <citation type="submission" date="2025-09" db="UniProtKB">
        <authorList>
            <consortium name="Ensembl"/>
        </authorList>
    </citation>
    <scope>IDENTIFICATION</scope>
</reference>
<dbReference type="FunFam" id="3.20.20.120:FF:000007">
    <property type="entry name" value="Mitochondrial enolase superfamily member 1"/>
    <property type="match status" value="1"/>
</dbReference>
<organism evidence="12 13">
    <name type="scientific">Oreochromis niloticus</name>
    <name type="common">Nile tilapia</name>
    <name type="synonym">Tilapia nilotica</name>
    <dbReference type="NCBI Taxonomy" id="8128"/>
    <lineage>
        <taxon>Eukaryota</taxon>
        <taxon>Metazoa</taxon>
        <taxon>Chordata</taxon>
        <taxon>Craniata</taxon>
        <taxon>Vertebrata</taxon>
        <taxon>Euteleostomi</taxon>
        <taxon>Actinopterygii</taxon>
        <taxon>Neopterygii</taxon>
        <taxon>Teleostei</taxon>
        <taxon>Neoteleostei</taxon>
        <taxon>Acanthomorphata</taxon>
        <taxon>Ovalentaria</taxon>
        <taxon>Cichlomorphae</taxon>
        <taxon>Cichliformes</taxon>
        <taxon>Cichlidae</taxon>
        <taxon>African cichlids</taxon>
        <taxon>Pseudocrenilabrinae</taxon>
        <taxon>Oreochromini</taxon>
        <taxon>Oreochromis</taxon>
    </lineage>
</organism>
<evidence type="ECO:0000256" key="7">
    <source>
        <dbReference type="ARBA" id="ARBA00061144"/>
    </source>
</evidence>
<evidence type="ECO:0000313" key="13">
    <source>
        <dbReference type="Proteomes" id="UP000005207"/>
    </source>
</evidence>
<evidence type="ECO:0000256" key="2">
    <source>
        <dbReference type="ARBA" id="ARBA00001946"/>
    </source>
</evidence>
<feature type="domain" description="Mandelate racemase/muconate lactonizing enzyme C-terminal" evidence="11">
    <location>
        <begin position="162"/>
        <end position="258"/>
    </location>
</feature>
<dbReference type="SFLD" id="SFLDG00179">
    <property type="entry name" value="mandelate_racemase"/>
    <property type="match status" value="1"/>
</dbReference>
<dbReference type="GO" id="GO:0016052">
    <property type="term" value="P:carbohydrate catabolic process"/>
    <property type="evidence" value="ECO:0007669"/>
    <property type="project" value="InterPro"/>
</dbReference>
<dbReference type="GeneTree" id="ENSGT00390000014290"/>
<keyword evidence="10" id="KW-1133">Transmembrane helix</keyword>
<evidence type="ECO:0000256" key="8">
    <source>
        <dbReference type="ARBA" id="ARBA00073815"/>
    </source>
</evidence>
<dbReference type="SUPFAM" id="SSF51604">
    <property type="entry name" value="Enolase C-terminal domain-like"/>
    <property type="match status" value="1"/>
</dbReference>
<reference evidence="12" key="2">
    <citation type="submission" date="2025-08" db="UniProtKB">
        <authorList>
            <consortium name="Ensembl"/>
        </authorList>
    </citation>
    <scope>IDENTIFICATION</scope>
</reference>
<dbReference type="PANTHER" id="PTHR13794:SF58">
    <property type="entry name" value="MITOCHONDRIAL ENOLASE SUPERFAMILY MEMBER 1"/>
    <property type="match status" value="1"/>
</dbReference>
<proteinExistence type="inferred from homology"/>
<comment type="cofactor">
    <cofactor evidence="2">
        <name>Mg(2+)</name>
        <dbReference type="ChEBI" id="CHEBI:18420"/>
    </cofactor>
</comment>
<protein>
    <recommendedName>
        <fullName evidence="8">Mitochondrial enolase superfamily member 1</fullName>
        <ecNumber evidence="3">4.2.1.68</ecNumber>
    </recommendedName>
    <alternativeName>
        <fullName evidence="9">L-fuconate dehydratase</fullName>
    </alternativeName>
</protein>
<dbReference type="PROSITE" id="PS00909">
    <property type="entry name" value="MR_MLE_2"/>
    <property type="match status" value="1"/>
</dbReference>
<dbReference type="InterPro" id="IPR029017">
    <property type="entry name" value="Enolase-like_N"/>
</dbReference>
<dbReference type="Gene3D" id="3.20.20.120">
    <property type="entry name" value="Enolase-like C-terminal domain"/>
    <property type="match status" value="1"/>
</dbReference>
<reference evidence="13" key="1">
    <citation type="submission" date="2012-01" db="EMBL/GenBank/DDBJ databases">
        <title>The Genome Sequence of Oreochromis niloticus (Nile Tilapia).</title>
        <authorList>
            <consortium name="Broad Institute Genome Assembly Team"/>
            <consortium name="Broad Institute Sequencing Platform"/>
            <person name="Di Palma F."/>
            <person name="Johnson J."/>
            <person name="Lander E.S."/>
            <person name="Lindblad-Toh K."/>
        </authorList>
    </citation>
    <scope>NUCLEOTIDE SEQUENCE [LARGE SCALE GENOMIC DNA]</scope>
</reference>
<dbReference type="EC" id="4.2.1.68" evidence="3"/>
<dbReference type="GO" id="GO:0009063">
    <property type="term" value="P:amino acid catabolic process"/>
    <property type="evidence" value="ECO:0007669"/>
    <property type="project" value="InterPro"/>
</dbReference>
<keyword evidence="10" id="KW-0812">Transmembrane</keyword>
<gene>
    <name evidence="12" type="primary">ENOSF1</name>
    <name evidence="12" type="synonym">enosf1</name>
</gene>
<dbReference type="GO" id="GO:0000287">
    <property type="term" value="F:magnesium ion binding"/>
    <property type="evidence" value="ECO:0007669"/>
    <property type="project" value="TreeGrafter"/>
</dbReference>
<keyword evidence="13" id="KW-1185">Reference proteome</keyword>
<dbReference type="Pfam" id="PF02746">
    <property type="entry name" value="MR_MLE_N"/>
    <property type="match status" value="1"/>
</dbReference>
<evidence type="ECO:0000256" key="1">
    <source>
        <dbReference type="ARBA" id="ARBA00001737"/>
    </source>
</evidence>
<sequence length="422" mass="47450">MSHKIVNLRVRDVRFPTSLEQHGSDAMHTDPDYSAAYVVLDTDSGLKGFGLTFTLGKGTEIVLCAVKALAGLVIGKSLQEIVSNFRGFYRLLTSDGQMRWLGPEKGVIHLATAAVLNAVWDLWARAEGKPLWKLLVDMVKDQMLKEGYPAYTTSCAWLGYSDQQLKQLCSDALKSGWTRFKVKVGADLEDDIRRCRLIRQMIGPSSTLMIDANQRWDVAEAISWVSRLAEVKPLWIEEPTSPDDILGHAAISKALAPLGIGVATGEQCHNRVMFKQFLQASALQFVQIDSCRLGSVNENLAVLLMAYKFQVPVCPHAGGVGLCELVQHLILFDYICVSADLRNRMCEYVDHLHEHFTSPVVIQDAHYMPPKDPGYSCEMLEESVNRHDALQLSSHHQNEFFFFHFIFLLFPFKYFVLMTGLH</sequence>
<evidence type="ECO:0000256" key="5">
    <source>
        <dbReference type="ARBA" id="ARBA00022842"/>
    </source>
</evidence>
<evidence type="ECO:0000256" key="6">
    <source>
        <dbReference type="ARBA" id="ARBA00023239"/>
    </source>
</evidence>
<dbReference type="GO" id="GO:0050023">
    <property type="term" value="F:L-fuconate dehydratase activity"/>
    <property type="evidence" value="ECO:0007669"/>
    <property type="project" value="UniProtKB-EC"/>
</dbReference>
<accession>A0A669BEW2</accession>
<dbReference type="SMART" id="SM00922">
    <property type="entry name" value="MR_MLE"/>
    <property type="match status" value="1"/>
</dbReference>
<dbReference type="InterPro" id="IPR046945">
    <property type="entry name" value="RHMD-like"/>
</dbReference>
<dbReference type="SFLD" id="SFLDS00001">
    <property type="entry name" value="Enolase"/>
    <property type="match status" value="1"/>
</dbReference>